<feature type="chain" id="PRO_5045438096" description="Amidohydrolase 3 domain-containing protein" evidence="1">
    <location>
        <begin position="22"/>
        <end position="685"/>
    </location>
</feature>
<feature type="domain" description="Amidohydrolase 3" evidence="2">
    <location>
        <begin position="72"/>
        <end position="594"/>
    </location>
</feature>
<dbReference type="PANTHER" id="PTHR22642:SF2">
    <property type="entry name" value="PROTEIN LONG AFTER FAR-RED 3"/>
    <property type="match status" value="1"/>
</dbReference>
<dbReference type="InterPro" id="IPR032466">
    <property type="entry name" value="Metal_Hydrolase"/>
</dbReference>
<keyword evidence="1" id="KW-0732">Signal</keyword>
<organism evidence="3 4">
    <name type="scientific">Apiospora hydei</name>
    <dbReference type="NCBI Taxonomy" id="1337664"/>
    <lineage>
        <taxon>Eukaryota</taxon>
        <taxon>Fungi</taxon>
        <taxon>Dikarya</taxon>
        <taxon>Ascomycota</taxon>
        <taxon>Pezizomycotina</taxon>
        <taxon>Sordariomycetes</taxon>
        <taxon>Xylariomycetidae</taxon>
        <taxon>Amphisphaeriales</taxon>
        <taxon>Apiosporaceae</taxon>
        <taxon>Apiospora</taxon>
    </lineage>
</organism>
<dbReference type="RefSeq" id="XP_066664170.1">
    <property type="nucleotide sequence ID" value="XM_066814880.1"/>
</dbReference>
<dbReference type="InterPro" id="IPR013108">
    <property type="entry name" value="Amidohydro_3"/>
</dbReference>
<feature type="signal peptide" evidence="1">
    <location>
        <begin position="1"/>
        <end position="21"/>
    </location>
</feature>
<reference evidence="3 4" key="1">
    <citation type="submission" date="2023-01" db="EMBL/GenBank/DDBJ databases">
        <title>Analysis of 21 Apiospora genomes using comparative genomics revels a genus with tremendous synthesis potential of carbohydrate active enzymes and secondary metabolites.</title>
        <authorList>
            <person name="Sorensen T."/>
        </authorList>
    </citation>
    <scope>NUCLEOTIDE SEQUENCE [LARGE SCALE GENOMIC DNA]</scope>
    <source>
        <strain evidence="3 4">CBS 114990</strain>
    </source>
</reference>
<dbReference type="Proteomes" id="UP001433268">
    <property type="component" value="Unassembled WGS sequence"/>
</dbReference>
<dbReference type="InterPro" id="IPR033932">
    <property type="entry name" value="YtcJ-like"/>
</dbReference>
<dbReference type="Gene3D" id="3.10.310.70">
    <property type="match status" value="1"/>
</dbReference>
<evidence type="ECO:0000256" key="1">
    <source>
        <dbReference type="SAM" id="SignalP"/>
    </source>
</evidence>
<keyword evidence="4" id="KW-1185">Reference proteome</keyword>
<dbReference type="PANTHER" id="PTHR22642">
    <property type="entry name" value="IMIDAZOLONEPROPIONASE"/>
    <property type="match status" value="1"/>
</dbReference>
<dbReference type="Gene3D" id="2.30.40.10">
    <property type="entry name" value="Urease, subunit C, domain 1"/>
    <property type="match status" value="1"/>
</dbReference>
<dbReference type="InterPro" id="IPR011059">
    <property type="entry name" value="Metal-dep_hydrolase_composite"/>
</dbReference>
<dbReference type="Pfam" id="PF07969">
    <property type="entry name" value="Amidohydro_3"/>
    <property type="match status" value="1"/>
</dbReference>
<evidence type="ECO:0000259" key="2">
    <source>
        <dbReference type="Pfam" id="PF07969"/>
    </source>
</evidence>
<dbReference type="EMBL" id="JAQQWN010000008">
    <property type="protein sequence ID" value="KAK8070362.1"/>
    <property type="molecule type" value="Genomic_DNA"/>
</dbReference>
<dbReference type="SUPFAM" id="SSF51338">
    <property type="entry name" value="Composite domain of metallo-dependent hydrolases"/>
    <property type="match status" value="1"/>
</dbReference>
<evidence type="ECO:0000313" key="3">
    <source>
        <dbReference type="EMBL" id="KAK8070362.1"/>
    </source>
</evidence>
<dbReference type="Gene3D" id="3.20.20.140">
    <property type="entry name" value="Metal-dependent hydrolases"/>
    <property type="match status" value="1"/>
</dbReference>
<accession>A0ABR1VGT7</accession>
<dbReference type="CDD" id="cd01300">
    <property type="entry name" value="YtcJ_like"/>
    <property type="match status" value="1"/>
</dbReference>
<protein>
    <recommendedName>
        <fullName evidence="2">Amidohydrolase 3 domain-containing protein</fullName>
    </recommendedName>
</protein>
<gene>
    <name evidence="3" type="ORF">PG997_010565</name>
</gene>
<sequence length="685" mass="73909">MLHKPRLILGLGLASIAGATAPEPADLVFRNGSIYTLDAASSAAAALAVKGGYISTIGQDADIELSIGVDTKVIDLQGRMVMPGLIDSHMHVLQGGLGLLKCDMNYQPVDINQLLTHIQGCIDGDGKKADDDWVEVVNLDYPSLVTKSGGVSKRELDKLQTERPIVIRSSDYHTVLLNSRALELSNITAATPDPPGGKIERLPGGQDPSGVLQDAARGLVNLPPPTEAVRLEACRAALRLLRQAGITTFQEAAAGPDAFTLFGQLRASGELTARAYFDYSIEPSASVDGVEGLVANTVAAIKSMNDNSTIEPKPTMKWQAIKGFLDGVITYPARTAAVVDPYWNPVNGSQTDGGEWAPDPSTMNEPYWSQEILNATLEGLFLAGIDAQLHVDGDLAVRYGLNAAQAFMEKHPDRKGDFRLGLAHEELLHQDDWARFAELGIDPIMSFQWAQLSSFYIPSTFATLGDYRRGNLQAHRRIEEAGRPIVYGSDWPIDPLDEFLALKVAVTRSGDPTNPNSPASFGAPYDGIFPGDPISRESALRAITINGARFLRADASIGSLEVGKLADLVVLEKNYFEVPEEEIGRQRVLLTLVGARSCSRPTMRSRSSESRRRFRILASRLTAANSTRGRLVASIGGVYPRRECLLSLDFGDAANASTNTMTSFEGSTLDELGSLAHLLAFKILA</sequence>
<comment type="caution">
    <text evidence="3">The sequence shown here is derived from an EMBL/GenBank/DDBJ whole genome shotgun (WGS) entry which is preliminary data.</text>
</comment>
<dbReference type="SUPFAM" id="SSF51556">
    <property type="entry name" value="Metallo-dependent hydrolases"/>
    <property type="match status" value="1"/>
</dbReference>
<name>A0ABR1VGT7_9PEZI</name>
<dbReference type="GeneID" id="92047940"/>
<proteinExistence type="predicted"/>
<evidence type="ECO:0000313" key="4">
    <source>
        <dbReference type="Proteomes" id="UP001433268"/>
    </source>
</evidence>